<name>A0AAE0M4L0_9PEZI</name>
<reference evidence="2" key="2">
    <citation type="submission" date="2023-06" db="EMBL/GenBank/DDBJ databases">
        <authorList>
            <consortium name="Lawrence Berkeley National Laboratory"/>
            <person name="Haridas S."/>
            <person name="Hensen N."/>
            <person name="Bonometti L."/>
            <person name="Westerberg I."/>
            <person name="Brannstrom I.O."/>
            <person name="Guillou S."/>
            <person name="Cros-Aarteil S."/>
            <person name="Calhoun S."/>
            <person name="Kuo A."/>
            <person name="Mondo S."/>
            <person name="Pangilinan J."/>
            <person name="Riley R."/>
            <person name="Labutti K."/>
            <person name="Andreopoulos B."/>
            <person name="Lipzen A."/>
            <person name="Chen C."/>
            <person name="Yanf M."/>
            <person name="Daum C."/>
            <person name="Ng V."/>
            <person name="Clum A."/>
            <person name="Steindorff A."/>
            <person name="Ohm R."/>
            <person name="Martin F."/>
            <person name="Silar P."/>
            <person name="Natvig D."/>
            <person name="Lalanne C."/>
            <person name="Gautier V."/>
            <person name="Ament-Velasquez S.L."/>
            <person name="Kruys A."/>
            <person name="Hutchinson M.I."/>
            <person name="Powell A.J."/>
            <person name="Barry K."/>
            <person name="Miller A.N."/>
            <person name="Grigoriev I.V."/>
            <person name="Debuchy R."/>
            <person name="Gladieux P."/>
            <person name="Thoren M.H."/>
            <person name="Johannesson H."/>
        </authorList>
    </citation>
    <scope>NUCLEOTIDE SEQUENCE</scope>
    <source>
        <strain evidence="2">SMH4131-1</strain>
    </source>
</reference>
<evidence type="ECO:0000313" key="3">
    <source>
        <dbReference type="Proteomes" id="UP001286456"/>
    </source>
</evidence>
<accession>A0AAE0M4L0</accession>
<comment type="caution">
    <text evidence="2">The sequence shown here is derived from an EMBL/GenBank/DDBJ whole genome shotgun (WGS) entry which is preliminary data.</text>
</comment>
<organism evidence="2 3">
    <name type="scientific">Cercophora scortea</name>
    <dbReference type="NCBI Taxonomy" id="314031"/>
    <lineage>
        <taxon>Eukaryota</taxon>
        <taxon>Fungi</taxon>
        <taxon>Dikarya</taxon>
        <taxon>Ascomycota</taxon>
        <taxon>Pezizomycotina</taxon>
        <taxon>Sordariomycetes</taxon>
        <taxon>Sordariomycetidae</taxon>
        <taxon>Sordariales</taxon>
        <taxon>Lasiosphaeriaceae</taxon>
        <taxon>Cercophora</taxon>
    </lineage>
</organism>
<dbReference type="PROSITE" id="PS51257">
    <property type="entry name" value="PROKAR_LIPOPROTEIN"/>
    <property type="match status" value="1"/>
</dbReference>
<keyword evidence="1" id="KW-0812">Transmembrane</keyword>
<gene>
    <name evidence="2" type="ORF">B0T19DRAFT_435423</name>
</gene>
<keyword evidence="3" id="KW-1185">Reference proteome</keyword>
<sequence>MALRFKIFVIDTIPFIKGLWEIIGFLPALLVGCWSFVLALAHAVTCVMIQHNMRSHRLDRQVSYQRVVLHCVIRTGQGCTILWGT</sequence>
<reference evidence="2" key="1">
    <citation type="journal article" date="2023" name="Mol. Phylogenet. Evol.">
        <title>Genome-scale phylogeny and comparative genomics of the fungal order Sordariales.</title>
        <authorList>
            <person name="Hensen N."/>
            <person name="Bonometti L."/>
            <person name="Westerberg I."/>
            <person name="Brannstrom I.O."/>
            <person name="Guillou S."/>
            <person name="Cros-Aarteil S."/>
            <person name="Calhoun S."/>
            <person name="Haridas S."/>
            <person name="Kuo A."/>
            <person name="Mondo S."/>
            <person name="Pangilinan J."/>
            <person name="Riley R."/>
            <person name="LaButti K."/>
            <person name="Andreopoulos B."/>
            <person name="Lipzen A."/>
            <person name="Chen C."/>
            <person name="Yan M."/>
            <person name="Daum C."/>
            <person name="Ng V."/>
            <person name="Clum A."/>
            <person name="Steindorff A."/>
            <person name="Ohm R.A."/>
            <person name="Martin F."/>
            <person name="Silar P."/>
            <person name="Natvig D.O."/>
            <person name="Lalanne C."/>
            <person name="Gautier V."/>
            <person name="Ament-Velasquez S.L."/>
            <person name="Kruys A."/>
            <person name="Hutchinson M.I."/>
            <person name="Powell A.J."/>
            <person name="Barry K."/>
            <person name="Miller A.N."/>
            <person name="Grigoriev I.V."/>
            <person name="Debuchy R."/>
            <person name="Gladieux P."/>
            <person name="Hiltunen Thoren M."/>
            <person name="Johannesson H."/>
        </authorList>
    </citation>
    <scope>NUCLEOTIDE SEQUENCE</scope>
    <source>
        <strain evidence="2">SMH4131-1</strain>
    </source>
</reference>
<feature type="transmembrane region" description="Helical" evidence="1">
    <location>
        <begin position="22"/>
        <end position="49"/>
    </location>
</feature>
<dbReference type="Proteomes" id="UP001286456">
    <property type="component" value="Unassembled WGS sequence"/>
</dbReference>
<evidence type="ECO:0000313" key="2">
    <source>
        <dbReference type="EMBL" id="KAK3317689.1"/>
    </source>
</evidence>
<evidence type="ECO:0000256" key="1">
    <source>
        <dbReference type="SAM" id="Phobius"/>
    </source>
</evidence>
<keyword evidence="1" id="KW-0472">Membrane</keyword>
<proteinExistence type="predicted"/>
<keyword evidence="1" id="KW-1133">Transmembrane helix</keyword>
<dbReference type="AlphaFoldDB" id="A0AAE0M4L0"/>
<dbReference type="EMBL" id="JAUEPO010000007">
    <property type="protein sequence ID" value="KAK3317689.1"/>
    <property type="molecule type" value="Genomic_DNA"/>
</dbReference>
<protein>
    <submittedName>
        <fullName evidence="2">Uncharacterized protein</fullName>
    </submittedName>
</protein>